<evidence type="ECO:0000256" key="4">
    <source>
        <dbReference type="ARBA" id="ARBA00011657"/>
    </source>
</evidence>
<keyword evidence="6" id="KW-0810">Translation regulation</keyword>
<comment type="subcellular location">
    <subcellularLocation>
        <location evidence="2">Mitochondrion</location>
    </subcellularLocation>
</comment>
<dbReference type="GO" id="GO:0003723">
    <property type="term" value="F:RNA binding"/>
    <property type="evidence" value="ECO:0007669"/>
    <property type="project" value="UniProtKB-KW"/>
</dbReference>
<dbReference type="Pfam" id="PF12921">
    <property type="entry name" value="ATP13"/>
    <property type="match status" value="1"/>
</dbReference>
<dbReference type="AlphaFoldDB" id="A0AA35NLY2"/>
<gene>
    <name evidence="11" type="primary">SUVC13G4130</name>
    <name evidence="11" type="ORF">SUVC_13G4130</name>
</gene>
<comment type="function">
    <text evidence="1">Required for translation of the mitochondrial OLI1 transcript coding for the mitochondrial ATP synthase subunit 9.</text>
</comment>
<comment type="subunit">
    <text evidence="4">Binds to the 5'UTR of the OLI1 mRNA.</text>
</comment>
<dbReference type="GO" id="GO:0006417">
    <property type="term" value="P:regulation of translation"/>
    <property type="evidence" value="ECO:0007669"/>
    <property type="project" value="UniProtKB-KW"/>
</dbReference>
<sequence>MWMNKLAKYPSPSILGLYTRRLCNESFRSLQEVDILPNIMIGNTVHSRRTCVTSRTLLTCDIAAQKFYSTHKLNAIDQPTNGNAQRPHDMFKVKDIPIDMFTLRRIIDSSSMNELDFSKSMTYLFVKAINSEARETLSLEDLSFLLNNLYSQRFEIKKICKDINVRYSEFWFKLFSLYAEKVDVKRNQINLRNTALDSSEIFDMNLIIKNFIELGQLGKAQKVLSFILDRNSDILLSPKNADIGTIIHFLQLRCGALAAYWKMPDNSEQKYSRKMVRLGAKNTSIRITSSYKAMDHQTLLKIADLVLQKERLLNSEDLLSTLIQSFGHLGQTQILERCIEHIWQISLQEFPSHATIKPKTRGCCPSSKILISILVSFHLNDNDLHRGLSILDSFIKHYPEVKVDELFWRRLFQLSHFAWTPTHDKRATSIVRCWHLMKQWHESKGFSLSVDYETLRQLYDLTKKTGNYSLGIDVLQNFKPGITRTSAMKTEKINGIVIKHQKYIIKQLVNRGKTSAAREFINDFSFDIGAVKELNVFCTNRILLRSKKLKNKTENRKERNRSGQGNFDDDDDDGMVIGSLW</sequence>
<evidence type="ECO:0000256" key="5">
    <source>
        <dbReference type="ARBA" id="ARBA00019258"/>
    </source>
</evidence>
<dbReference type="GO" id="GO:0005739">
    <property type="term" value="C:mitochondrion"/>
    <property type="evidence" value="ECO:0007669"/>
    <property type="project" value="UniProtKB-SubCell"/>
</dbReference>
<evidence type="ECO:0000256" key="9">
    <source>
        <dbReference type="ARBA" id="ARBA00023128"/>
    </source>
</evidence>
<evidence type="ECO:0000256" key="8">
    <source>
        <dbReference type="ARBA" id="ARBA00022946"/>
    </source>
</evidence>
<evidence type="ECO:0000256" key="7">
    <source>
        <dbReference type="ARBA" id="ARBA00022884"/>
    </source>
</evidence>
<keyword evidence="8" id="KW-0809">Transit peptide</keyword>
<dbReference type="Proteomes" id="UP001162090">
    <property type="component" value="Chromosome 13"/>
</dbReference>
<evidence type="ECO:0000256" key="2">
    <source>
        <dbReference type="ARBA" id="ARBA00004173"/>
    </source>
</evidence>
<organism evidence="11 12">
    <name type="scientific">Saccharomyces uvarum</name>
    <name type="common">Yeast</name>
    <name type="synonym">Saccharomyces bayanus var. uvarum</name>
    <dbReference type="NCBI Taxonomy" id="230603"/>
    <lineage>
        <taxon>Eukaryota</taxon>
        <taxon>Fungi</taxon>
        <taxon>Dikarya</taxon>
        <taxon>Ascomycota</taxon>
        <taxon>Saccharomycotina</taxon>
        <taxon>Saccharomycetes</taxon>
        <taxon>Saccharomycetales</taxon>
        <taxon>Saccharomycetaceae</taxon>
        <taxon>Saccharomyces</taxon>
    </lineage>
</organism>
<evidence type="ECO:0000313" key="12">
    <source>
        <dbReference type="Proteomes" id="UP001162090"/>
    </source>
</evidence>
<comment type="similarity">
    <text evidence="3">Belongs to the AEP2 family.</text>
</comment>
<dbReference type="EMBL" id="OX365924">
    <property type="protein sequence ID" value="CAI4049123.1"/>
    <property type="molecule type" value="Genomic_DNA"/>
</dbReference>
<feature type="compositionally biased region" description="Basic and acidic residues" evidence="10">
    <location>
        <begin position="551"/>
        <end position="561"/>
    </location>
</feature>
<keyword evidence="7" id="KW-0694">RNA-binding</keyword>
<dbReference type="InterPro" id="IPR024319">
    <property type="entry name" value="ATPase_expression_mit"/>
</dbReference>
<evidence type="ECO:0000313" key="11">
    <source>
        <dbReference type="EMBL" id="CAI4049123.1"/>
    </source>
</evidence>
<accession>A0AA35NLY2</accession>
<evidence type="ECO:0000256" key="1">
    <source>
        <dbReference type="ARBA" id="ARBA00002412"/>
    </source>
</evidence>
<name>A0AA35NLY2_SACUV</name>
<proteinExistence type="inferred from homology"/>
<evidence type="ECO:0000256" key="3">
    <source>
        <dbReference type="ARBA" id="ARBA00009790"/>
    </source>
</evidence>
<protein>
    <recommendedName>
        <fullName evidence="5">ATPase expression protein 2, mitochondrial</fullName>
    </recommendedName>
</protein>
<evidence type="ECO:0000256" key="10">
    <source>
        <dbReference type="SAM" id="MobiDB-lite"/>
    </source>
</evidence>
<evidence type="ECO:0000256" key="6">
    <source>
        <dbReference type="ARBA" id="ARBA00022845"/>
    </source>
</evidence>
<keyword evidence="9" id="KW-0496">Mitochondrion</keyword>
<feature type="region of interest" description="Disordered" evidence="10">
    <location>
        <begin position="551"/>
        <end position="573"/>
    </location>
</feature>
<reference evidence="11" key="1">
    <citation type="submission" date="2022-10" db="EMBL/GenBank/DDBJ databases">
        <authorList>
            <person name="Byrne P K."/>
        </authorList>
    </citation>
    <scope>NUCLEOTIDE SEQUENCE</scope>
    <source>
        <strain evidence="11">CBS7001</strain>
    </source>
</reference>